<proteinExistence type="predicted"/>
<evidence type="ECO:0000313" key="1">
    <source>
        <dbReference type="EMBL" id="AJP18462.1"/>
    </source>
</evidence>
<geneLocation type="plasmid" evidence="1">
    <name>pB-3002cz</name>
</geneLocation>
<dbReference type="RefSeq" id="WP_015632428.1">
    <property type="nucleotide sequence ID" value="NZ_CABFWU010000003.1"/>
</dbReference>
<accession>A0A0C5GSV8</accession>
<name>A0A0C5GSV8_KLEPN</name>
<organism evidence="1">
    <name type="scientific">Klebsiella pneumoniae</name>
    <dbReference type="NCBI Taxonomy" id="573"/>
    <lineage>
        <taxon>Bacteria</taxon>
        <taxon>Pseudomonadati</taxon>
        <taxon>Pseudomonadota</taxon>
        <taxon>Gammaproteobacteria</taxon>
        <taxon>Enterobacterales</taxon>
        <taxon>Enterobacteriaceae</taxon>
        <taxon>Klebsiella/Raoultella group</taxon>
        <taxon>Klebsiella</taxon>
        <taxon>Klebsiella pneumoniae complex</taxon>
    </lineage>
</organism>
<protein>
    <submittedName>
        <fullName evidence="1">TraM</fullName>
    </submittedName>
</protein>
<dbReference type="EMBL" id="KJ958926">
    <property type="protein sequence ID" value="AJP18462.1"/>
    <property type="molecule type" value="Genomic_DNA"/>
</dbReference>
<dbReference type="CDD" id="cd16385">
    <property type="entry name" value="IcmL"/>
    <property type="match status" value="1"/>
</dbReference>
<reference evidence="1" key="1">
    <citation type="journal article" date="2015" name="Antimicrob. Agents Chemother.">
        <title>Complete nucleotide sequences of two NDM-1-encoding plasmids from the same sequence type 11 Klebsiella pneumoniae strain.</title>
        <authorList>
            <person name="Studentova V."/>
            <person name="Dobiasova H."/>
            <person name="Hedlova D."/>
            <person name="Dolejska M."/>
            <person name="Papagiannitsis C.C."/>
            <person name="Hrabak J."/>
        </authorList>
    </citation>
    <scope>NUCLEOTIDE SEQUENCE</scope>
    <source>
        <strain evidence="1">Kpn-3002cz</strain>
        <plasmid evidence="1">pB-3002cz</plasmid>
    </source>
</reference>
<sequence length="234" mass="26102">MNTPATGGTDSSAPQTTRSLSAQEQLVYDEAVRLQNEQALGATFARKLLTSNLILGTAFLLTTSLSAVTLWKVYHPDNHYFATENGRVTPIYPLNKPAWSMEDIAGFGADTLQRAFTMDFVHYRQQMTSVMTRFTNQGYADYYKALTSSNVLKMVRDQRMNLSTTVSPGVVHSQGIINGIYTVRVQYPVSLKLDGQERSLPAANYIIELTIQQTDPRKKPLGLEVRQTIMTSSH</sequence>
<dbReference type="PATRIC" id="fig|573.1921.peg.5857"/>
<dbReference type="AlphaFoldDB" id="A0A0C5GSV8"/>
<keyword evidence="1" id="KW-0614">Plasmid</keyword>
<dbReference type="Pfam" id="PF11393">
    <property type="entry name" value="T4BSS_DotI_IcmL"/>
    <property type="match status" value="1"/>
</dbReference>
<dbReference type="InterPro" id="IPR021055">
    <property type="entry name" value="T4BSS_IcmL/DotI"/>
</dbReference>